<protein>
    <submittedName>
        <fullName evidence="1">Uncharacterized protein</fullName>
    </submittedName>
</protein>
<dbReference type="EMBL" id="JAFNEN010000011">
    <property type="protein sequence ID" value="KAG8200924.1"/>
    <property type="molecule type" value="Genomic_DNA"/>
</dbReference>
<keyword evidence="2" id="KW-1185">Reference proteome</keyword>
<accession>A0AAV6VVY8</accession>
<evidence type="ECO:0000313" key="2">
    <source>
        <dbReference type="Proteomes" id="UP000827092"/>
    </source>
</evidence>
<reference evidence="1 2" key="1">
    <citation type="journal article" date="2022" name="Nat. Ecol. Evol.">
        <title>A masculinizing supergene underlies an exaggerated male reproductive morph in a spider.</title>
        <authorList>
            <person name="Hendrickx F."/>
            <person name="De Corte Z."/>
            <person name="Sonet G."/>
            <person name="Van Belleghem S.M."/>
            <person name="Kostlbacher S."/>
            <person name="Vangestel C."/>
        </authorList>
    </citation>
    <scope>NUCLEOTIDE SEQUENCE [LARGE SCALE GENOMIC DNA]</scope>
    <source>
        <strain evidence="1">W744_W776</strain>
    </source>
</reference>
<organism evidence="1 2">
    <name type="scientific">Oedothorax gibbosus</name>
    <dbReference type="NCBI Taxonomy" id="931172"/>
    <lineage>
        <taxon>Eukaryota</taxon>
        <taxon>Metazoa</taxon>
        <taxon>Ecdysozoa</taxon>
        <taxon>Arthropoda</taxon>
        <taxon>Chelicerata</taxon>
        <taxon>Arachnida</taxon>
        <taxon>Araneae</taxon>
        <taxon>Araneomorphae</taxon>
        <taxon>Entelegynae</taxon>
        <taxon>Araneoidea</taxon>
        <taxon>Linyphiidae</taxon>
        <taxon>Erigoninae</taxon>
        <taxon>Oedothorax</taxon>
    </lineage>
</organism>
<sequence>MKHMFPRGGVVSIFQHLTDADATSTAIARLPLADVSAHLGVFRTLLDIAVGRGPRVSASLSRAYPRLPGLTSRSPDLHLTDRTTFPRVYKDVEFGKHHELQHLRYWAEELFLDQRSSYF</sequence>
<dbReference type="Proteomes" id="UP000827092">
    <property type="component" value="Unassembled WGS sequence"/>
</dbReference>
<proteinExistence type="predicted"/>
<evidence type="ECO:0000313" key="1">
    <source>
        <dbReference type="EMBL" id="KAG8200924.1"/>
    </source>
</evidence>
<dbReference type="AlphaFoldDB" id="A0AAV6VVY8"/>
<gene>
    <name evidence="1" type="ORF">JTE90_020564</name>
</gene>
<comment type="caution">
    <text evidence="1">The sequence shown here is derived from an EMBL/GenBank/DDBJ whole genome shotgun (WGS) entry which is preliminary data.</text>
</comment>
<name>A0AAV6VVY8_9ARAC</name>